<name>A0A401WX61_ACEPA</name>
<organism evidence="1 2">
    <name type="scientific">Acetobacter pasteurianus NBRC 3188</name>
    <dbReference type="NCBI Taxonomy" id="1226663"/>
    <lineage>
        <taxon>Bacteria</taxon>
        <taxon>Pseudomonadati</taxon>
        <taxon>Pseudomonadota</taxon>
        <taxon>Alphaproteobacteria</taxon>
        <taxon>Acetobacterales</taxon>
        <taxon>Acetobacteraceae</taxon>
        <taxon>Acetobacter</taxon>
    </lineage>
</organism>
<protein>
    <submittedName>
        <fullName evidence="1">Uncharacterized protein</fullName>
    </submittedName>
</protein>
<reference evidence="1 2" key="1">
    <citation type="submission" date="2016-06" db="EMBL/GenBank/DDBJ databases">
        <title>Acetobacter pasteurianus NBRC 3188 whole genome sequencing project.</title>
        <authorList>
            <person name="Matsutani M."/>
            <person name="Shiwa Y."/>
            <person name="Okamoto-Kainuma A."/>
            <person name="Ishikawa M."/>
            <person name="Koizumi Y."/>
            <person name="Yoshikawa H."/>
            <person name="Yakushi T."/>
            <person name="Matsushita K."/>
        </authorList>
    </citation>
    <scope>NUCLEOTIDE SEQUENCE [LARGE SCALE GENOMIC DNA]</scope>
    <source>
        <strain evidence="1 2">NBRC 3188</strain>
    </source>
</reference>
<evidence type="ECO:0000313" key="1">
    <source>
        <dbReference type="EMBL" id="GCD53952.1"/>
    </source>
</evidence>
<evidence type="ECO:0000313" key="2">
    <source>
        <dbReference type="Proteomes" id="UP000287300"/>
    </source>
</evidence>
<accession>A0A401WX61</accession>
<dbReference type="Proteomes" id="UP000287300">
    <property type="component" value="Unassembled WGS sequence"/>
</dbReference>
<dbReference type="EMBL" id="BDES01000070">
    <property type="protein sequence ID" value="GCD53952.1"/>
    <property type="molecule type" value="Genomic_DNA"/>
</dbReference>
<sequence length="57" mass="6523">MCIEDSKYDLSAVEFGCVDFALQATQKFGPIQNALNARANKKPWNWCENDNNWSRAI</sequence>
<comment type="caution">
    <text evidence="1">The sequence shown here is derived from an EMBL/GenBank/DDBJ whole genome shotgun (WGS) entry which is preliminary data.</text>
</comment>
<gene>
    <name evidence="1" type="ORF">NBRC3188_2649</name>
</gene>
<dbReference type="AlphaFoldDB" id="A0A401WX61"/>
<proteinExistence type="predicted"/>